<dbReference type="PROSITE" id="PS01187">
    <property type="entry name" value="EGF_CA"/>
    <property type="match status" value="2"/>
</dbReference>
<dbReference type="FunFam" id="4.10.1080.10:FF:000001">
    <property type="entry name" value="Thrombospondin 3"/>
    <property type="match status" value="1"/>
</dbReference>
<dbReference type="PANTHER" id="PTHR10199">
    <property type="entry name" value="THROMBOSPONDIN"/>
    <property type="match status" value="1"/>
</dbReference>
<sequence length="1090" mass="119990">MRRLGGLGPGAVLLAVAMAALLPEAAVGASHALDHELGASLEAALQEDSVVVAWTHLKPRGKKNAPETLLALDFPGSEGKFVLTLDRHEKKVVLDVTTEDGELQSQHWAVDPLSPEEPIKNMVLYLDQRQPGARARLYVDCETQGSLNLRRTPRELFNAVEAEAKTVHVSRERKHAVEVHGAMHASLMLDKLDCPKQEDRMVAIEPDGSGRPGERGPQGNELYPNRGDIPILHGCDECDKDLLVKTLDDLINAMKRLREEMEYQVGGCADRNAQLRAEHACDIMQRTETRQLREMLEQCELCKGGEPAAIRITCESQPSPCFPGAECRDTPEGPRCGRCPQGYVGDGRNCKPGYTCAERPCFQGVRCYDTVEGAQCGPCPAGYQGDGQRCTPRNGCENNPCWPGVQCHPLQDHPFYRCGNCAAGFTGNGTTCHDLDECDLAEPCDPRVRCVNMQPGYRCDPCPQGYTGSPGVEGVGLEYAVQHRQRCSDIDECADGRNGGCAPHSICVNTEGSFHCGGCAKGFVGNQTVGCHNKPGLCPDGTDCDQNADCVRHTANSYRCRCRVGFAGDGLVCGPDRDLDGWPDYDLGCSFSRCRKDNCVLVPNSGQEDADKDGLGDVCDPDADDDLVPNGGDNCPLVYNPDQADTDQEGPDKQGDACDNCPTVPNVDQEDTDGDGIGDACDDDIDNDEILNHQDNCPKKANRDQMDTDGDGLGDVCDNCPKVPNSNQIDSDNDNVGDACDTNHDTDKDGHQDNVDNCPRIPNGDQLDTDRDGRGDACDNDRDNDGIPNLQDNCPLVYNPDQEDIDQNGVGDACQGDYDKDNVADHLDNCPNNSMIFSTDFRTYQTVVLDPEGDSQIDPNWVIYNKGAEIVQTMNSDPGLAVGFDSFGGVDFEGTFFVDTEIDDDYVGFIFSYQDNHKFYTVAWKKHTQTYWQSTPFRAVAEPGIQIKLVNSRSGPGQMLRNSLWHTGDTPDQVRLLWKDPRNVGWKEKTAYRWLLLHRPTIGLIRLRIFEGESMVADSGNIFDNTLKGGRLGVFCFSQEMIIWSDLVYRCNDHVPETIYRELPPRLQKEVHIDFSKTPMPNFYNNNSKK</sequence>
<feature type="repeat" description="TSP type-3" evidence="10">
    <location>
        <begin position="767"/>
        <end position="802"/>
    </location>
</feature>
<feature type="signal peptide" evidence="12">
    <location>
        <begin position="1"/>
        <end position="28"/>
    </location>
</feature>
<evidence type="ECO:0000256" key="11">
    <source>
        <dbReference type="SAM" id="MobiDB-lite"/>
    </source>
</evidence>
<dbReference type="FunFam" id="2.10.25.10:FF:000025">
    <property type="entry name" value="Thrombospondin 3"/>
    <property type="match status" value="1"/>
</dbReference>
<keyword evidence="6" id="KW-0130">Cell adhesion</keyword>
<evidence type="ECO:0000256" key="7">
    <source>
        <dbReference type="ARBA" id="ARBA00023157"/>
    </source>
</evidence>
<feature type="region of interest" description="Disordered" evidence="11">
    <location>
        <begin position="630"/>
        <end position="687"/>
    </location>
</feature>
<keyword evidence="3 12" id="KW-0732">Signal</keyword>
<dbReference type="FunFam" id="2.60.120.200:FF:000002">
    <property type="entry name" value="Thrombospondin 3"/>
    <property type="match status" value="1"/>
</dbReference>
<dbReference type="InterPro" id="IPR049883">
    <property type="entry name" value="NOTCH1_EGF-like"/>
</dbReference>
<protein>
    <submittedName>
        <fullName evidence="16">Cartilage oligomeric matrix protein isoform X1</fullName>
    </submittedName>
</protein>
<dbReference type="Proteomes" id="UP000515158">
    <property type="component" value="Unplaced"/>
</dbReference>
<feature type="region of interest" description="Disordered" evidence="11">
    <location>
        <begin position="204"/>
        <end position="223"/>
    </location>
</feature>
<dbReference type="Pfam" id="PF02412">
    <property type="entry name" value="TSP_3"/>
    <property type="match status" value="6"/>
</dbReference>
<feature type="compositionally biased region" description="Basic and acidic residues" evidence="11">
    <location>
        <begin position="741"/>
        <end position="754"/>
    </location>
</feature>
<dbReference type="InterPro" id="IPR018097">
    <property type="entry name" value="EGF_Ca-bd_CS"/>
</dbReference>
<evidence type="ECO:0000256" key="4">
    <source>
        <dbReference type="ARBA" id="ARBA00022737"/>
    </source>
</evidence>
<dbReference type="GeneID" id="117648150"/>
<dbReference type="Gene3D" id="2.10.25.10">
    <property type="entry name" value="Laminin"/>
    <property type="match status" value="6"/>
</dbReference>
<evidence type="ECO:0000313" key="15">
    <source>
        <dbReference type="Proteomes" id="UP000515158"/>
    </source>
</evidence>
<dbReference type="GO" id="GO:0007155">
    <property type="term" value="P:cell adhesion"/>
    <property type="evidence" value="ECO:0007669"/>
    <property type="project" value="UniProtKB-KW"/>
</dbReference>
<dbReference type="PROSITE" id="PS01186">
    <property type="entry name" value="EGF_2"/>
    <property type="match status" value="1"/>
</dbReference>
<dbReference type="CTD" id="33941"/>
<keyword evidence="2 9" id="KW-0245">EGF-like domain</keyword>
<keyword evidence="4" id="KW-0677">Repeat</keyword>
<evidence type="ECO:0000256" key="10">
    <source>
        <dbReference type="PROSITE-ProRule" id="PRU00634"/>
    </source>
</evidence>
<dbReference type="PROSITE" id="PS51236">
    <property type="entry name" value="TSP_CTER"/>
    <property type="match status" value="1"/>
</dbReference>
<feature type="repeat" description="TSP type-3" evidence="10">
    <location>
        <begin position="670"/>
        <end position="705"/>
    </location>
</feature>
<keyword evidence="5 10" id="KW-0106">Calcium</keyword>
<dbReference type="Pfam" id="PF05735">
    <property type="entry name" value="TSP_C"/>
    <property type="match status" value="1"/>
</dbReference>
<organism evidence="16">
    <name type="scientific">Thrips palmi</name>
    <name type="common">Melon thrips</name>
    <dbReference type="NCBI Taxonomy" id="161013"/>
    <lineage>
        <taxon>Eukaryota</taxon>
        <taxon>Metazoa</taxon>
        <taxon>Ecdysozoa</taxon>
        <taxon>Arthropoda</taxon>
        <taxon>Hexapoda</taxon>
        <taxon>Insecta</taxon>
        <taxon>Pterygota</taxon>
        <taxon>Neoptera</taxon>
        <taxon>Paraneoptera</taxon>
        <taxon>Thysanoptera</taxon>
        <taxon>Terebrantia</taxon>
        <taxon>Thripoidea</taxon>
        <taxon>Thripidae</taxon>
        <taxon>Thrips</taxon>
    </lineage>
</organism>
<feature type="domain" description="EGF-like" evidence="13">
    <location>
        <begin position="434"/>
        <end position="469"/>
    </location>
</feature>
<dbReference type="RefSeq" id="XP_034246290.1">
    <property type="nucleotide sequence ID" value="XM_034390399.1"/>
</dbReference>
<dbReference type="KEGG" id="tpal:117648150"/>
<dbReference type="PROSITE" id="PS51234">
    <property type="entry name" value="TSP3"/>
    <property type="match status" value="3"/>
</dbReference>
<feature type="domain" description="EGF-like" evidence="13">
    <location>
        <begin position="310"/>
        <end position="351"/>
    </location>
</feature>
<keyword evidence="15" id="KW-1185">Reference proteome</keyword>
<dbReference type="InterPro" id="IPR024730">
    <property type="entry name" value="MSP1_EGF_1"/>
</dbReference>
<gene>
    <name evidence="16" type="primary">LOC117648150</name>
</gene>
<evidence type="ECO:0000259" key="13">
    <source>
        <dbReference type="PROSITE" id="PS50026"/>
    </source>
</evidence>
<evidence type="ECO:0000256" key="2">
    <source>
        <dbReference type="ARBA" id="ARBA00022536"/>
    </source>
</evidence>
<evidence type="ECO:0000256" key="5">
    <source>
        <dbReference type="ARBA" id="ARBA00022837"/>
    </source>
</evidence>
<dbReference type="SUPFAM" id="SSF103647">
    <property type="entry name" value="TSP type-3 repeat"/>
    <property type="match status" value="3"/>
</dbReference>
<feature type="chain" id="PRO_5028110192" evidence="12">
    <location>
        <begin position="29"/>
        <end position="1090"/>
    </location>
</feature>
<dbReference type="Pfam" id="PF07645">
    <property type="entry name" value="EGF_CA"/>
    <property type="match status" value="2"/>
</dbReference>
<dbReference type="InterPro" id="IPR013320">
    <property type="entry name" value="ConA-like_dom_sf"/>
</dbReference>
<feature type="domain" description="EGF-like" evidence="13">
    <location>
        <begin position="534"/>
        <end position="574"/>
    </location>
</feature>
<keyword evidence="7 9" id="KW-1015">Disulfide bond</keyword>
<dbReference type="InterPro" id="IPR001881">
    <property type="entry name" value="EGF-like_Ca-bd_dom"/>
</dbReference>
<dbReference type="InParanoid" id="A0A6P8Z7I1"/>
<dbReference type="PROSITE" id="PS50026">
    <property type="entry name" value="EGF_3"/>
    <property type="match status" value="4"/>
</dbReference>
<name>A0A6P8Z7I1_THRPL</name>
<dbReference type="Pfam" id="PF12946">
    <property type="entry name" value="EGF_MSP1_1"/>
    <property type="match status" value="1"/>
</dbReference>
<evidence type="ECO:0000259" key="14">
    <source>
        <dbReference type="PROSITE" id="PS51236"/>
    </source>
</evidence>
<evidence type="ECO:0000256" key="9">
    <source>
        <dbReference type="PROSITE-ProRule" id="PRU00076"/>
    </source>
</evidence>
<dbReference type="InterPro" id="IPR017897">
    <property type="entry name" value="Thrombospondin_3_rpt"/>
</dbReference>
<dbReference type="FunFam" id="2.10.25.10:FF:000232">
    <property type="entry name" value="thrombospondin-3 isoform X1"/>
    <property type="match status" value="1"/>
</dbReference>
<dbReference type="InterPro" id="IPR000742">
    <property type="entry name" value="EGF"/>
</dbReference>
<dbReference type="CDD" id="cd00054">
    <property type="entry name" value="EGF_CA"/>
    <property type="match status" value="2"/>
</dbReference>
<dbReference type="InterPro" id="IPR003367">
    <property type="entry name" value="Thrombospondin_3-like_rpt"/>
</dbReference>
<dbReference type="SMART" id="SM00179">
    <property type="entry name" value="EGF_CA"/>
    <property type="match status" value="5"/>
</dbReference>
<evidence type="ECO:0000256" key="6">
    <source>
        <dbReference type="ARBA" id="ARBA00022889"/>
    </source>
</evidence>
<evidence type="ECO:0000256" key="3">
    <source>
        <dbReference type="ARBA" id="ARBA00022729"/>
    </source>
</evidence>
<dbReference type="FunCoup" id="A0A6P8Z7I1">
    <property type="interactions" value="79"/>
</dbReference>
<dbReference type="FunFam" id="4.10.1080.10:FF:000004">
    <property type="entry name" value="Cartilage oligomeric matrix protein"/>
    <property type="match status" value="1"/>
</dbReference>
<evidence type="ECO:0000256" key="8">
    <source>
        <dbReference type="ARBA" id="ARBA00023180"/>
    </source>
</evidence>
<dbReference type="Gene3D" id="2.60.120.200">
    <property type="match status" value="1"/>
</dbReference>
<feature type="compositionally biased region" description="Acidic residues" evidence="11">
    <location>
        <begin position="668"/>
        <end position="687"/>
    </location>
</feature>
<evidence type="ECO:0000256" key="12">
    <source>
        <dbReference type="SAM" id="SignalP"/>
    </source>
</evidence>
<dbReference type="AlphaFoldDB" id="A0A6P8Z7I1"/>
<dbReference type="GO" id="GO:0005509">
    <property type="term" value="F:calcium ion binding"/>
    <property type="evidence" value="ECO:0007669"/>
    <property type="project" value="UniProtKB-UniRule"/>
</dbReference>
<dbReference type="CDD" id="cd16081">
    <property type="entry name" value="TSPcc_insect"/>
    <property type="match status" value="1"/>
</dbReference>
<evidence type="ECO:0000313" key="16">
    <source>
        <dbReference type="RefSeq" id="XP_034246290.1"/>
    </source>
</evidence>
<feature type="region of interest" description="Disordered" evidence="11">
    <location>
        <begin position="725"/>
        <end position="790"/>
    </location>
</feature>
<dbReference type="GO" id="GO:0005576">
    <property type="term" value="C:extracellular region"/>
    <property type="evidence" value="ECO:0007669"/>
    <property type="project" value="InterPro"/>
</dbReference>
<dbReference type="InterPro" id="IPR028974">
    <property type="entry name" value="TSP_type-3_rpt"/>
</dbReference>
<keyword evidence="8" id="KW-0325">Glycoprotein</keyword>
<feature type="compositionally biased region" description="Basic and acidic residues" evidence="11">
    <location>
        <begin position="768"/>
        <end position="785"/>
    </location>
</feature>
<proteinExistence type="inferred from homology"/>
<dbReference type="Gene3D" id="4.10.1080.10">
    <property type="entry name" value="TSP type-3 repeat"/>
    <property type="match status" value="2"/>
</dbReference>
<comment type="caution">
    <text evidence="9">Lacks conserved residue(s) required for the propagation of feature annotation.</text>
</comment>
<reference evidence="16" key="1">
    <citation type="submission" date="2025-08" db="UniProtKB">
        <authorList>
            <consortium name="RefSeq"/>
        </authorList>
    </citation>
    <scope>IDENTIFICATION</scope>
    <source>
        <tissue evidence="16">Total insect</tissue>
    </source>
</reference>
<dbReference type="SUPFAM" id="SSF49899">
    <property type="entry name" value="Concanavalin A-like lectins/glucanases"/>
    <property type="match status" value="1"/>
</dbReference>
<dbReference type="CDD" id="cd00053">
    <property type="entry name" value="EGF"/>
    <property type="match status" value="1"/>
</dbReference>
<dbReference type="OrthoDB" id="14563at2759"/>
<feature type="repeat" description="TSP type-3" evidence="10">
    <location>
        <begin position="608"/>
        <end position="643"/>
    </location>
</feature>
<feature type="domain" description="TSP C-terminal" evidence="14">
    <location>
        <begin position="842"/>
        <end position="1056"/>
    </location>
</feature>
<dbReference type="InterPro" id="IPR008859">
    <property type="entry name" value="Thrombospondin_C"/>
</dbReference>
<accession>A0A6P8Z7I1</accession>
<dbReference type="SMART" id="SM00181">
    <property type="entry name" value="EGF"/>
    <property type="match status" value="6"/>
</dbReference>
<feature type="domain" description="EGF-like" evidence="13">
    <location>
        <begin position="392"/>
        <end position="433"/>
    </location>
</feature>
<dbReference type="PANTHER" id="PTHR10199:SF100">
    <property type="entry name" value="THROMBOSPONDIN, ISOFORM A"/>
    <property type="match status" value="1"/>
</dbReference>
<dbReference type="FunFam" id="2.10.25.10:FF:000027">
    <property type="entry name" value="Thrombospondin 3"/>
    <property type="match status" value="1"/>
</dbReference>
<feature type="disulfide bond" evidence="9">
    <location>
        <begin position="401"/>
        <end position="418"/>
    </location>
</feature>
<evidence type="ECO:0000256" key="1">
    <source>
        <dbReference type="ARBA" id="ARBA00009456"/>
    </source>
</evidence>
<dbReference type="SUPFAM" id="SSF57196">
    <property type="entry name" value="EGF/Laminin"/>
    <property type="match status" value="2"/>
</dbReference>
<comment type="similarity">
    <text evidence="1">Belongs to the thrombospondin family.</text>
</comment>